<dbReference type="AlphaFoldDB" id="A0A2U1ML35"/>
<dbReference type="Gene3D" id="2.130.10.10">
    <property type="entry name" value="YVTN repeat-like/Quinoprotein amine dehydrogenase"/>
    <property type="match status" value="1"/>
</dbReference>
<evidence type="ECO:0000256" key="1">
    <source>
        <dbReference type="ARBA" id="ARBA00022574"/>
    </source>
</evidence>
<keyword evidence="4" id="KW-1185">Reference proteome</keyword>
<dbReference type="InterPro" id="IPR036322">
    <property type="entry name" value="WD40_repeat_dom_sf"/>
</dbReference>
<dbReference type="OrthoDB" id="427795at2759"/>
<dbReference type="InterPro" id="IPR050459">
    <property type="entry name" value="WD_repeat_RBAP46/RBAP48/MSI1"/>
</dbReference>
<comment type="caution">
    <text evidence="3">The sequence shown here is derived from an EMBL/GenBank/DDBJ whole genome shotgun (WGS) entry which is preliminary data.</text>
</comment>
<dbReference type="PANTHER" id="PTHR22850">
    <property type="entry name" value="WD40 REPEAT FAMILY"/>
    <property type="match status" value="1"/>
</dbReference>
<dbReference type="InterPro" id="IPR015943">
    <property type="entry name" value="WD40/YVTN_repeat-like_dom_sf"/>
</dbReference>
<name>A0A2U1ML35_ARTAN</name>
<evidence type="ECO:0000313" key="3">
    <source>
        <dbReference type="EMBL" id="PWA61959.1"/>
    </source>
</evidence>
<evidence type="ECO:0000313" key="4">
    <source>
        <dbReference type="Proteomes" id="UP000245207"/>
    </source>
</evidence>
<proteinExistence type="predicted"/>
<protein>
    <submittedName>
        <fullName evidence="3">Histone-binding protein RBBP4</fullName>
    </submittedName>
</protein>
<dbReference type="EMBL" id="PKPP01004980">
    <property type="protein sequence ID" value="PWA61959.1"/>
    <property type="molecule type" value="Genomic_DNA"/>
</dbReference>
<sequence length="210" mass="24166">MTVEDSNKLLAPEFYPYWVVFSQRHKLTWLNAHLTKIWPYVNKLHVVFAGKYKPIILWIIHDHISTLARQPEITENGGSDDKPIESPSIQARGVFHGHKDTVEDVQFSPSRTQEQVLLQLLSNYYSLHILINFETFSTDNIHPFVVDKAHNANLQCVDWNPIDENLILTGLKSCIGLIVPPFWAQVPWSDERPIKNKELNANIGAWFTLA</sequence>
<accession>A0A2U1ML35</accession>
<reference evidence="3 4" key="1">
    <citation type="journal article" date="2018" name="Mol. Plant">
        <title>The genome of Artemisia annua provides insight into the evolution of Asteraceae family and artemisinin biosynthesis.</title>
        <authorList>
            <person name="Shen Q."/>
            <person name="Zhang L."/>
            <person name="Liao Z."/>
            <person name="Wang S."/>
            <person name="Yan T."/>
            <person name="Shi P."/>
            <person name="Liu M."/>
            <person name="Fu X."/>
            <person name="Pan Q."/>
            <person name="Wang Y."/>
            <person name="Lv Z."/>
            <person name="Lu X."/>
            <person name="Zhang F."/>
            <person name="Jiang W."/>
            <person name="Ma Y."/>
            <person name="Chen M."/>
            <person name="Hao X."/>
            <person name="Li L."/>
            <person name="Tang Y."/>
            <person name="Lv G."/>
            <person name="Zhou Y."/>
            <person name="Sun X."/>
            <person name="Brodelius P.E."/>
            <person name="Rose J.K.C."/>
            <person name="Tang K."/>
        </authorList>
    </citation>
    <scope>NUCLEOTIDE SEQUENCE [LARGE SCALE GENOMIC DNA]</scope>
    <source>
        <strain evidence="4">cv. Huhao1</strain>
        <tissue evidence="3">Leaf</tissue>
    </source>
</reference>
<dbReference type="STRING" id="35608.A0A2U1ML35"/>
<keyword evidence="2" id="KW-0677">Repeat</keyword>
<organism evidence="3 4">
    <name type="scientific">Artemisia annua</name>
    <name type="common">Sweet wormwood</name>
    <dbReference type="NCBI Taxonomy" id="35608"/>
    <lineage>
        <taxon>Eukaryota</taxon>
        <taxon>Viridiplantae</taxon>
        <taxon>Streptophyta</taxon>
        <taxon>Embryophyta</taxon>
        <taxon>Tracheophyta</taxon>
        <taxon>Spermatophyta</taxon>
        <taxon>Magnoliopsida</taxon>
        <taxon>eudicotyledons</taxon>
        <taxon>Gunneridae</taxon>
        <taxon>Pentapetalae</taxon>
        <taxon>asterids</taxon>
        <taxon>campanulids</taxon>
        <taxon>Asterales</taxon>
        <taxon>Asteraceae</taxon>
        <taxon>Asteroideae</taxon>
        <taxon>Anthemideae</taxon>
        <taxon>Artemisiinae</taxon>
        <taxon>Artemisia</taxon>
    </lineage>
</organism>
<dbReference type="SUPFAM" id="SSF50978">
    <property type="entry name" value="WD40 repeat-like"/>
    <property type="match status" value="1"/>
</dbReference>
<evidence type="ECO:0000256" key="2">
    <source>
        <dbReference type="ARBA" id="ARBA00022737"/>
    </source>
</evidence>
<gene>
    <name evidence="3" type="ORF">CTI12_AA341760</name>
</gene>
<keyword evidence="1" id="KW-0853">WD repeat</keyword>
<dbReference type="Proteomes" id="UP000245207">
    <property type="component" value="Unassembled WGS sequence"/>
</dbReference>